<dbReference type="EMBL" id="QUAC01000204">
    <property type="protein sequence ID" value="REK87700.1"/>
    <property type="molecule type" value="Genomic_DNA"/>
</dbReference>
<dbReference type="OrthoDB" id="8421690at2"/>
<dbReference type="AlphaFoldDB" id="A0A371PZ25"/>
<feature type="region of interest" description="Disordered" evidence="1">
    <location>
        <begin position="90"/>
        <end position="109"/>
    </location>
</feature>
<name>A0A371PZ25_STRIH</name>
<sequence>MGCEHFSTDVSYLPGLQAHLAELIRSRERLMSTFEADDWARAQTMPSEEEIRRVRRLIERVKTDLDNLALDDHAQIEQDVTVVRRSRTVMRGMPRVGPPLPDVRPTRSP</sequence>
<proteinExistence type="predicted"/>
<reference evidence="2 3" key="1">
    <citation type="submission" date="2018-08" db="EMBL/GenBank/DDBJ databases">
        <title>Streptomyces NEAU-D10 sp. nov., a novel Actinomycete isolated from soil.</title>
        <authorList>
            <person name="Jin L."/>
        </authorList>
    </citation>
    <scope>NUCLEOTIDE SEQUENCE [LARGE SCALE GENOMIC DNA]</scope>
    <source>
        <strain evidence="2 3">NEAU-D10</strain>
    </source>
</reference>
<evidence type="ECO:0000313" key="2">
    <source>
        <dbReference type="EMBL" id="REK87700.1"/>
    </source>
</evidence>
<gene>
    <name evidence="2" type="ORF">DY245_25375</name>
</gene>
<protein>
    <submittedName>
        <fullName evidence="2">Transposase</fullName>
    </submittedName>
</protein>
<comment type="caution">
    <text evidence="2">The sequence shown here is derived from an EMBL/GenBank/DDBJ whole genome shotgun (WGS) entry which is preliminary data.</text>
</comment>
<organism evidence="2 3">
    <name type="scientific">Streptomyces inhibens</name>
    <dbReference type="NCBI Taxonomy" id="2293571"/>
    <lineage>
        <taxon>Bacteria</taxon>
        <taxon>Bacillati</taxon>
        <taxon>Actinomycetota</taxon>
        <taxon>Actinomycetes</taxon>
        <taxon>Kitasatosporales</taxon>
        <taxon>Streptomycetaceae</taxon>
        <taxon>Streptomyces</taxon>
    </lineage>
</organism>
<accession>A0A371PZ25</accession>
<evidence type="ECO:0000313" key="3">
    <source>
        <dbReference type="Proteomes" id="UP000262477"/>
    </source>
</evidence>
<dbReference type="Proteomes" id="UP000262477">
    <property type="component" value="Unassembled WGS sequence"/>
</dbReference>
<evidence type="ECO:0000256" key="1">
    <source>
        <dbReference type="SAM" id="MobiDB-lite"/>
    </source>
</evidence>
<feature type="compositionally biased region" description="Pro residues" evidence="1">
    <location>
        <begin position="96"/>
        <end position="109"/>
    </location>
</feature>
<keyword evidence="3" id="KW-1185">Reference proteome</keyword>